<proteinExistence type="predicted"/>
<sequence>MEGMEVEDDEDTCEMVVENGFVGGHSTFDICFSGRMNLQLRFDEALYPPKRPSLCVHRPQSGSNRRPWLPYLPGKQPRALIPLDATEMERASLQLAISFLVGSVMDASNVFGFSPQKILNPSLALFL</sequence>
<keyword evidence="2" id="KW-1185">Reference proteome</keyword>
<organism evidence="1 2">
    <name type="scientific">Dipteronia dyeriana</name>
    <dbReference type="NCBI Taxonomy" id="168575"/>
    <lineage>
        <taxon>Eukaryota</taxon>
        <taxon>Viridiplantae</taxon>
        <taxon>Streptophyta</taxon>
        <taxon>Embryophyta</taxon>
        <taxon>Tracheophyta</taxon>
        <taxon>Spermatophyta</taxon>
        <taxon>Magnoliopsida</taxon>
        <taxon>eudicotyledons</taxon>
        <taxon>Gunneridae</taxon>
        <taxon>Pentapetalae</taxon>
        <taxon>rosids</taxon>
        <taxon>malvids</taxon>
        <taxon>Sapindales</taxon>
        <taxon>Sapindaceae</taxon>
        <taxon>Hippocastanoideae</taxon>
        <taxon>Acereae</taxon>
        <taxon>Dipteronia</taxon>
    </lineage>
</organism>
<gene>
    <name evidence="1" type="ORF">Ddye_014222</name>
</gene>
<evidence type="ECO:0000313" key="2">
    <source>
        <dbReference type="Proteomes" id="UP001280121"/>
    </source>
</evidence>
<evidence type="ECO:0000313" key="1">
    <source>
        <dbReference type="EMBL" id="KAK2654366.1"/>
    </source>
</evidence>
<comment type="caution">
    <text evidence="1">The sequence shown here is derived from an EMBL/GenBank/DDBJ whole genome shotgun (WGS) entry which is preliminary data.</text>
</comment>
<accession>A0AAD9X801</accession>
<reference evidence="1" key="1">
    <citation type="journal article" date="2023" name="Plant J.">
        <title>Genome sequences and population genomics provide insights into the demographic history, inbreeding, and mutation load of two 'living fossil' tree species of Dipteronia.</title>
        <authorList>
            <person name="Feng Y."/>
            <person name="Comes H.P."/>
            <person name="Chen J."/>
            <person name="Zhu S."/>
            <person name="Lu R."/>
            <person name="Zhang X."/>
            <person name="Li P."/>
            <person name="Qiu J."/>
            <person name="Olsen K.M."/>
            <person name="Qiu Y."/>
        </authorList>
    </citation>
    <scope>NUCLEOTIDE SEQUENCE</scope>
    <source>
        <strain evidence="1">KIB01</strain>
    </source>
</reference>
<name>A0AAD9X801_9ROSI</name>
<dbReference type="Proteomes" id="UP001280121">
    <property type="component" value="Unassembled WGS sequence"/>
</dbReference>
<protein>
    <submittedName>
        <fullName evidence="1">Uncharacterized protein</fullName>
    </submittedName>
</protein>
<dbReference type="AlphaFoldDB" id="A0AAD9X801"/>
<dbReference type="EMBL" id="JANJYI010000004">
    <property type="protein sequence ID" value="KAK2654366.1"/>
    <property type="molecule type" value="Genomic_DNA"/>
</dbReference>